<evidence type="ECO:0000313" key="1">
    <source>
        <dbReference type="EMBL" id="MDQ0936039.1"/>
    </source>
</evidence>
<name>A0ABU0RVL3_9ACTN</name>
<reference evidence="1 2" key="1">
    <citation type="submission" date="2023-07" db="EMBL/GenBank/DDBJ databases">
        <title>Comparative genomics of wheat-associated soil bacteria to identify genetic determinants of phenazine resistance.</title>
        <authorList>
            <person name="Mouncey N."/>
        </authorList>
    </citation>
    <scope>NUCLEOTIDE SEQUENCE [LARGE SCALE GENOMIC DNA]</scope>
    <source>
        <strain evidence="1 2">W2I16</strain>
    </source>
</reference>
<organism evidence="1 2">
    <name type="scientific">Streptomyces turgidiscabies</name>
    <dbReference type="NCBI Taxonomy" id="85558"/>
    <lineage>
        <taxon>Bacteria</taxon>
        <taxon>Bacillati</taxon>
        <taxon>Actinomycetota</taxon>
        <taxon>Actinomycetes</taxon>
        <taxon>Kitasatosporales</taxon>
        <taxon>Streptomycetaceae</taxon>
        <taxon>Streptomyces</taxon>
    </lineage>
</organism>
<accession>A0ABU0RVL3</accession>
<sequence>MIHALPLDQPGIPLLSLGYEHLEEVSGKIGALGSVTTSVVYSSPLPRRPVGQ</sequence>
<comment type="caution">
    <text evidence="1">The sequence shown here is derived from an EMBL/GenBank/DDBJ whole genome shotgun (WGS) entry which is preliminary data.</text>
</comment>
<keyword evidence="2" id="KW-1185">Reference proteome</keyword>
<evidence type="ECO:0000313" key="2">
    <source>
        <dbReference type="Proteomes" id="UP001223072"/>
    </source>
</evidence>
<dbReference type="Proteomes" id="UP001223072">
    <property type="component" value="Unassembled WGS sequence"/>
</dbReference>
<protein>
    <submittedName>
        <fullName evidence="1">Uncharacterized protein</fullName>
    </submittedName>
</protein>
<dbReference type="EMBL" id="JAUSZS010000007">
    <property type="protein sequence ID" value="MDQ0936039.1"/>
    <property type="molecule type" value="Genomic_DNA"/>
</dbReference>
<gene>
    <name evidence="1" type="ORF">QFZ49_006011</name>
</gene>
<proteinExistence type="predicted"/>